<feature type="transmembrane region" description="Helical" evidence="5">
    <location>
        <begin position="487"/>
        <end position="508"/>
    </location>
</feature>
<evidence type="ECO:0000313" key="7">
    <source>
        <dbReference type="EMBL" id="CAE7477424.1"/>
    </source>
</evidence>
<dbReference type="AlphaFoldDB" id="A0A812SE82"/>
<keyword evidence="2" id="KW-0677">Repeat</keyword>
<feature type="transmembrane region" description="Helical" evidence="5">
    <location>
        <begin position="392"/>
        <end position="412"/>
    </location>
</feature>
<name>A0A812SE82_9DINO</name>
<sequence>MPGQRGVDSLPAPVAASSFNRFFPGQAVLVYSNSVGTWVRGTIAEIFDQACVADGYSMPAGCIKVALDNDSVKYVQPEQAAEVLRPAEDLPPAPVPAAPEPPLPRSAQDRSNPAPTGRADAGAARLEARDRWNTYEIRLQEIFMEYDRDNSGALEVEEFRALLRDFNEGRDPTEEEHAFMMKLSDKDGDGRISLGELHYALRAWHSYRHMDDSLLRLFAEFDFDESGHLSVVELERLLTAMNGGKPVPRHEVFRVMQEADTLGDHVIHRAELLGAISAWYGNVDRKDTDLPSLLREALARTIQDADYSGALDQGRNAFGVAASMVKGFVGYSQVDNDGQHQPLAGASWPPPAQSSASGAALPMMSDPSLSQQPVTFRMVKAMPLLLSSCSKFCYVGFPFIFGIILVFAGWEHRDNVCPRNLDGILMWFGFLVLVFSGLAYVTDPNAVVGRIAVLVILVVLNVVGFLWTTDPAVDRRKGACGMSLVYFSYLVWITVPICSLGYLGFLVATHVKKLQRKAGVSFGLSAAVVRQLARSGRPVGPHRMSTFRTRRSGCAQISISISFILELKGGSSLIIAVALACALLASRAFVSAPSTASRLPEVDARVLGATFAGLAPLAVEQPANAYDSVVAMLQSWLVGGISLVLIYGAALVAAVANPLTKRRLEVRAEARALSDASGSISCVKIPEWQGITTNMARMFQMTPAFFVCTPGQGTPLILLALGALLAARFPAEDWRAQYDEAPWAFVSAPAARAAPVEVDGRVLAATFAGLAPLAVEQPASAYDSVVAMLQSWLVGGISLVLIYGAALVAAVANPLTKRRLEVRDQVDAMRK</sequence>
<evidence type="ECO:0000256" key="2">
    <source>
        <dbReference type="ARBA" id="ARBA00022737"/>
    </source>
</evidence>
<dbReference type="PANTHER" id="PTHR45942">
    <property type="entry name" value="PROTEIN PHOSPATASE 3 REGULATORY SUBUNIT B ALPHA ISOFORM TYPE 1"/>
    <property type="match status" value="1"/>
</dbReference>
<feature type="transmembrane region" description="Helical" evidence="5">
    <location>
        <begin position="424"/>
        <end position="441"/>
    </location>
</feature>
<feature type="domain" description="EF-hand" evidence="6">
    <location>
        <begin position="134"/>
        <end position="169"/>
    </location>
</feature>
<keyword evidence="5" id="KW-0812">Transmembrane</keyword>
<dbReference type="PROSITE" id="PS50222">
    <property type="entry name" value="EF_HAND_2"/>
    <property type="match status" value="3"/>
</dbReference>
<evidence type="ECO:0000256" key="5">
    <source>
        <dbReference type="SAM" id="Phobius"/>
    </source>
</evidence>
<organism evidence="7 8">
    <name type="scientific">Symbiodinium natans</name>
    <dbReference type="NCBI Taxonomy" id="878477"/>
    <lineage>
        <taxon>Eukaryota</taxon>
        <taxon>Sar</taxon>
        <taxon>Alveolata</taxon>
        <taxon>Dinophyceae</taxon>
        <taxon>Suessiales</taxon>
        <taxon>Symbiodiniaceae</taxon>
        <taxon>Symbiodinium</taxon>
    </lineage>
</organism>
<comment type="caution">
    <text evidence="7">The sequence shown here is derived from an EMBL/GenBank/DDBJ whole genome shotgun (WGS) entry which is preliminary data.</text>
</comment>
<keyword evidence="5" id="KW-0472">Membrane</keyword>
<dbReference type="Gene3D" id="1.10.238.10">
    <property type="entry name" value="EF-hand"/>
    <property type="match status" value="1"/>
</dbReference>
<keyword evidence="1" id="KW-0479">Metal-binding</keyword>
<evidence type="ECO:0000256" key="1">
    <source>
        <dbReference type="ARBA" id="ARBA00022723"/>
    </source>
</evidence>
<protein>
    <recommendedName>
        <fullName evidence="6">EF-hand domain-containing protein</fullName>
    </recommendedName>
</protein>
<evidence type="ECO:0000256" key="3">
    <source>
        <dbReference type="ARBA" id="ARBA00022837"/>
    </source>
</evidence>
<feature type="domain" description="EF-hand" evidence="6">
    <location>
        <begin position="209"/>
        <end position="244"/>
    </location>
</feature>
<dbReference type="PROSITE" id="PS00018">
    <property type="entry name" value="EF_HAND_1"/>
    <property type="match status" value="3"/>
</dbReference>
<dbReference type="Pfam" id="PF13499">
    <property type="entry name" value="EF-hand_7"/>
    <property type="match status" value="2"/>
</dbReference>
<feature type="region of interest" description="Disordered" evidence="4">
    <location>
        <begin position="340"/>
        <end position="360"/>
    </location>
</feature>
<evidence type="ECO:0000259" key="6">
    <source>
        <dbReference type="PROSITE" id="PS50222"/>
    </source>
</evidence>
<dbReference type="CDD" id="cd00051">
    <property type="entry name" value="EFh"/>
    <property type="match status" value="1"/>
</dbReference>
<feature type="region of interest" description="Disordered" evidence="4">
    <location>
        <begin position="84"/>
        <end position="125"/>
    </location>
</feature>
<feature type="transmembrane region" description="Helical" evidence="5">
    <location>
        <begin position="636"/>
        <end position="657"/>
    </location>
</feature>
<evidence type="ECO:0000313" key="8">
    <source>
        <dbReference type="Proteomes" id="UP000604046"/>
    </source>
</evidence>
<evidence type="ECO:0000256" key="4">
    <source>
        <dbReference type="SAM" id="MobiDB-lite"/>
    </source>
</evidence>
<feature type="transmembrane region" description="Helical" evidence="5">
    <location>
        <begin position="572"/>
        <end position="590"/>
    </location>
</feature>
<feature type="domain" description="EF-hand" evidence="6">
    <location>
        <begin position="172"/>
        <end position="207"/>
    </location>
</feature>
<keyword evidence="3" id="KW-0106">Calcium</keyword>
<feature type="compositionally biased region" description="Pro residues" evidence="4">
    <location>
        <begin position="89"/>
        <end position="104"/>
    </location>
</feature>
<dbReference type="OrthoDB" id="26525at2759"/>
<feature type="transmembrane region" description="Helical" evidence="5">
    <location>
        <begin position="704"/>
        <end position="727"/>
    </location>
</feature>
<feature type="transmembrane region" description="Helical" evidence="5">
    <location>
        <begin position="792"/>
        <end position="815"/>
    </location>
</feature>
<proteinExistence type="predicted"/>
<gene>
    <name evidence="7" type="ORF">SNAT2548_LOCUS26818</name>
</gene>
<keyword evidence="8" id="KW-1185">Reference proteome</keyword>
<accession>A0A812SE82</accession>
<dbReference type="Proteomes" id="UP000604046">
    <property type="component" value="Unassembled WGS sequence"/>
</dbReference>
<dbReference type="SUPFAM" id="SSF47473">
    <property type="entry name" value="EF-hand"/>
    <property type="match status" value="1"/>
</dbReference>
<dbReference type="GO" id="GO:0005509">
    <property type="term" value="F:calcium ion binding"/>
    <property type="evidence" value="ECO:0007669"/>
    <property type="project" value="InterPro"/>
</dbReference>
<feature type="transmembrane region" description="Helical" evidence="5">
    <location>
        <begin position="448"/>
        <end position="467"/>
    </location>
</feature>
<dbReference type="InterPro" id="IPR011992">
    <property type="entry name" value="EF-hand-dom_pair"/>
</dbReference>
<dbReference type="InterPro" id="IPR018247">
    <property type="entry name" value="EF_Hand_1_Ca_BS"/>
</dbReference>
<keyword evidence="5" id="KW-1133">Transmembrane helix</keyword>
<reference evidence="7" key="1">
    <citation type="submission" date="2021-02" db="EMBL/GenBank/DDBJ databases">
        <authorList>
            <person name="Dougan E. K."/>
            <person name="Rhodes N."/>
            <person name="Thang M."/>
            <person name="Chan C."/>
        </authorList>
    </citation>
    <scope>NUCLEOTIDE SEQUENCE</scope>
</reference>
<dbReference type="InterPro" id="IPR002048">
    <property type="entry name" value="EF_hand_dom"/>
</dbReference>
<dbReference type="SMART" id="SM00054">
    <property type="entry name" value="EFh"/>
    <property type="match status" value="4"/>
</dbReference>
<dbReference type="EMBL" id="CAJNDS010002443">
    <property type="protein sequence ID" value="CAE7477424.1"/>
    <property type="molecule type" value="Genomic_DNA"/>
</dbReference>